<dbReference type="AlphaFoldDB" id="A0AA88DCM4"/>
<name>A0AA88DCM4_FICCA</name>
<organism evidence="1 2">
    <name type="scientific">Ficus carica</name>
    <name type="common">Common fig</name>
    <dbReference type="NCBI Taxonomy" id="3494"/>
    <lineage>
        <taxon>Eukaryota</taxon>
        <taxon>Viridiplantae</taxon>
        <taxon>Streptophyta</taxon>
        <taxon>Embryophyta</taxon>
        <taxon>Tracheophyta</taxon>
        <taxon>Spermatophyta</taxon>
        <taxon>Magnoliopsida</taxon>
        <taxon>eudicotyledons</taxon>
        <taxon>Gunneridae</taxon>
        <taxon>Pentapetalae</taxon>
        <taxon>rosids</taxon>
        <taxon>fabids</taxon>
        <taxon>Rosales</taxon>
        <taxon>Moraceae</taxon>
        <taxon>Ficeae</taxon>
        <taxon>Ficus</taxon>
    </lineage>
</organism>
<sequence>MKRRLKRSRRWEIVTVYSSFACRCKAFDQLRRLLRLEEIKDYGLNQKDESVAELVYVSSKVGKLERIRVVELRPEVLHLTSRSCKGLAIF</sequence>
<keyword evidence="2" id="KW-1185">Reference proteome</keyword>
<evidence type="ECO:0000313" key="1">
    <source>
        <dbReference type="EMBL" id="GMN54518.1"/>
    </source>
</evidence>
<proteinExistence type="predicted"/>
<protein>
    <submittedName>
        <fullName evidence="1">Uncharacterized protein</fullName>
    </submittedName>
</protein>
<accession>A0AA88DCM4</accession>
<dbReference type="Proteomes" id="UP001187192">
    <property type="component" value="Unassembled WGS sequence"/>
</dbReference>
<dbReference type="EMBL" id="BTGU01000052">
    <property type="protein sequence ID" value="GMN54518.1"/>
    <property type="molecule type" value="Genomic_DNA"/>
</dbReference>
<gene>
    <name evidence="1" type="ORF">TIFTF001_023648</name>
</gene>
<evidence type="ECO:0000313" key="2">
    <source>
        <dbReference type="Proteomes" id="UP001187192"/>
    </source>
</evidence>
<reference evidence="1" key="1">
    <citation type="submission" date="2023-07" db="EMBL/GenBank/DDBJ databases">
        <title>draft genome sequence of fig (Ficus carica).</title>
        <authorList>
            <person name="Takahashi T."/>
            <person name="Nishimura K."/>
        </authorList>
    </citation>
    <scope>NUCLEOTIDE SEQUENCE</scope>
</reference>
<comment type="caution">
    <text evidence="1">The sequence shown here is derived from an EMBL/GenBank/DDBJ whole genome shotgun (WGS) entry which is preliminary data.</text>
</comment>